<sequence>MAPVTDPAPRPLWRLALLLYPFASAAVAINLFLLGLLGLSLGLPTFSPWQAVLWALPLGLPATWAAARWVRALITRAEG</sequence>
<proteinExistence type="predicted"/>
<evidence type="ECO:0000256" key="1">
    <source>
        <dbReference type="SAM" id="Phobius"/>
    </source>
</evidence>
<gene>
    <name evidence="2" type="ORF">Rsw2DRAFT_0171</name>
</gene>
<keyword evidence="1" id="KW-0812">Transmembrane</keyword>
<evidence type="ECO:0008006" key="4">
    <source>
        <dbReference type="Google" id="ProtNLM"/>
    </source>
</evidence>
<feature type="transmembrane region" description="Helical" evidence="1">
    <location>
        <begin position="12"/>
        <end position="39"/>
    </location>
</feature>
<dbReference type="OrthoDB" id="7667013at2"/>
<comment type="caution">
    <text evidence="2">The sequence shown here is derived from an EMBL/GenBank/DDBJ whole genome shotgun (WGS) entry which is preliminary data.</text>
</comment>
<organism evidence="2 3">
    <name type="scientific">Rhodobacter ferrooxidans</name>
    <dbReference type="NCBI Taxonomy" id="371731"/>
    <lineage>
        <taxon>Bacteria</taxon>
        <taxon>Pseudomonadati</taxon>
        <taxon>Pseudomonadota</taxon>
        <taxon>Alphaproteobacteria</taxon>
        <taxon>Rhodobacterales</taxon>
        <taxon>Rhodobacter group</taxon>
        <taxon>Rhodobacter</taxon>
    </lineage>
</organism>
<name>C8RWJ3_9RHOB</name>
<reference evidence="2 3" key="1">
    <citation type="submission" date="2009-08" db="EMBL/GenBank/DDBJ databases">
        <title>The draft genome of Rhodobacter sp. SW2.</title>
        <authorList>
            <consortium name="US DOE Joint Genome Institute (JGI-PGF)"/>
            <person name="Lucas S."/>
            <person name="Copeland A."/>
            <person name="Lapidus A."/>
            <person name="Glavina del Rio T."/>
            <person name="Tice H."/>
            <person name="Bruce D."/>
            <person name="Goodwin L."/>
            <person name="Pitluck S."/>
            <person name="Larimer F."/>
            <person name="Land M.L."/>
            <person name="Hauser L."/>
            <person name="Emerson D."/>
        </authorList>
    </citation>
    <scope>NUCLEOTIDE SEQUENCE [LARGE SCALE GENOMIC DNA]</scope>
    <source>
        <strain evidence="2 3">SW2</strain>
    </source>
</reference>
<evidence type="ECO:0000313" key="2">
    <source>
        <dbReference type="EMBL" id="EEW26936.1"/>
    </source>
</evidence>
<dbReference type="Proteomes" id="UP000010121">
    <property type="component" value="Unassembled WGS sequence"/>
</dbReference>
<dbReference type="STRING" id="371731.Rsw2DRAFT_0171"/>
<dbReference type="EMBL" id="ACYY01000001">
    <property type="protein sequence ID" value="EEW26936.1"/>
    <property type="molecule type" value="Genomic_DNA"/>
</dbReference>
<evidence type="ECO:0000313" key="3">
    <source>
        <dbReference type="Proteomes" id="UP000010121"/>
    </source>
</evidence>
<keyword evidence="1" id="KW-1133">Transmembrane helix</keyword>
<dbReference type="AlphaFoldDB" id="C8RWJ3"/>
<dbReference type="RefSeq" id="WP_008027087.1">
    <property type="nucleotide sequence ID" value="NZ_ACYY01000001.1"/>
</dbReference>
<feature type="transmembrane region" description="Helical" evidence="1">
    <location>
        <begin position="51"/>
        <end position="70"/>
    </location>
</feature>
<keyword evidence="1" id="KW-0472">Membrane</keyword>
<accession>C8RWJ3</accession>
<dbReference type="eggNOG" id="ENOG50333RX">
    <property type="taxonomic scope" value="Bacteria"/>
</dbReference>
<protein>
    <recommendedName>
        <fullName evidence="4">NnrT protein</fullName>
    </recommendedName>
</protein>
<keyword evidence="3" id="KW-1185">Reference proteome</keyword>